<sequence length="328" mass="37398">MAEFRNMEQLFEVFSETANTLQTELDISFLEALAETGENMFQQTILQDVSEIVAKRLEKQYQSIKLEKYEKETIRKAFQLAVLKGMKEGTQPNHLMTPDAVSLFIGYLVNKFTEEQSSISILDPAVGTSNLMTAVLNQLNKPISASGVEIDETLMKIAYVNANLQQQPIELFMQDALQPILVDPVDVVVSDLPIGFYPDDVGASRYELKALEGHSYAHHLFIEQSLYYMKEGGYGIFLVPNTLFESEQAQQLHVFLKKHAVIYGLLQLPLTMFKNEHYAKSIFIIRKKGEEVKIPKQAMLAEMPSFSNRMAMQSIMKQIEQWFHGQIK</sequence>
<dbReference type="Pfam" id="PF21106">
    <property type="entry name" value="YtxK_like"/>
    <property type="match status" value="1"/>
</dbReference>
<dbReference type="GO" id="GO:0008170">
    <property type="term" value="F:N-methyltransferase activity"/>
    <property type="evidence" value="ECO:0007669"/>
    <property type="project" value="InterPro"/>
</dbReference>
<feature type="domain" description="DNA methylase adenine-specific" evidence="1">
    <location>
        <begin position="94"/>
        <end position="294"/>
    </location>
</feature>
<feature type="domain" description="YtxK-like N-terminal helical" evidence="2">
    <location>
        <begin position="8"/>
        <end position="86"/>
    </location>
</feature>
<evidence type="ECO:0000259" key="2">
    <source>
        <dbReference type="Pfam" id="PF21106"/>
    </source>
</evidence>
<comment type="caution">
    <text evidence="3">The sequence shown here is derived from an EMBL/GenBank/DDBJ whole genome shotgun (WGS) entry which is preliminary data.</text>
</comment>
<dbReference type="Gene3D" id="3.40.50.150">
    <property type="entry name" value="Vaccinia Virus protein VP39"/>
    <property type="match status" value="1"/>
</dbReference>
<protein>
    <submittedName>
        <fullName evidence="3">Uncharacterized protein</fullName>
    </submittedName>
</protein>
<dbReference type="PRINTS" id="PR00507">
    <property type="entry name" value="N12N6MTFRASE"/>
</dbReference>
<dbReference type="InterPro" id="IPR052933">
    <property type="entry name" value="DNA_Protect_Modify"/>
</dbReference>
<accession>A0A1E5LCL5</accession>
<evidence type="ECO:0000313" key="4">
    <source>
        <dbReference type="Proteomes" id="UP000095209"/>
    </source>
</evidence>
<dbReference type="SUPFAM" id="SSF53335">
    <property type="entry name" value="S-adenosyl-L-methionine-dependent methyltransferases"/>
    <property type="match status" value="1"/>
</dbReference>
<dbReference type="STRING" id="1305675.BFG57_03530"/>
<dbReference type="InterPro" id="IPR029063">
    <property type="entry name" value="SAM-dependent_MTases_sf"/>
</dbReference>
<dbReference type="Gene3D" id="1.10.150.470">
    <property type="match status" value="1"/>
</dbReference>
<evidence type="ECO:0000259" key="1">
    <source>
        <dbReference type="Pfam" id="PF02384"/>
    </source>
</evidence>
<proteinExistence type="predicted"/>
<evidence type="ECO:0000313" key="3">
    <source>
        <dbReference type="EMBL" id="OEH91821.1"/>
    </source>
</evidence>
<dbReference type="AlphaFoldDB" id="A0A1E5LCL5"/>
<dbReference type="RefSeq" id="WP_069718106.1">
    <property type="nucleotide sequence ID" value="NZ_MJEH01000044.1"/>
</dbReference>
<dbReference type="InterPro" id="IPR016843">
    <property type="entry name" value="S-AdoMet-dep_Ade-MeTrfase_prd"/>
</dbReference>
<dbReference type="Pfam" id="PF02384">
    <property type="entry name" value="N6_Mtase"/>
    <property type="match status" value="1"/>
</dbReference>
<dbReference type="InterPro" id="IPR048375">
    <property type="entry name" value="YtxK-like_N"/>
</dbReference>
<dbReference type="PANTHER" id="PTHR41313">
    <property type="entry name" value="ADENINE-SPECIFIC METHYLTRANSFERASE"/>
    <property type="match status" value="1"/>
</dbReference>
<dbReference type="PANTHER" id="PTHR41313:SF1">
    <property type="entry name" value="DNA METHYLASE ADENINE-SPECIFIC DOMAIN-CONTAINING PROTEIN"/>
    <property type="match status" value="1"/>
</dbReference>
<dbReference type="GO" id="GO:0003677">
    <property type="term" value="F:DNA binding"/>
    <property type="evidence" value="ECO:0007669"/>
    <property type="project" value="InterPro"/>
</dbReference>
<dbReference type="EMBL" id="MJEH01000044">
    <property type="protein sequence ID" value="OEH91821.1"/>
    <property type="molecule type" value="Genomic_DNA"/>
</dbReference>
<reference evidence="3 4" key="1">
    <citation type="submission" date="2016-08" db="EMBL/GenBank/DDBJ databases">
        <title>Genome of Bacillus solimangrovi GH2-4.</title>
        <authorList>
            <person name="Lim S."/>
            <person name="Kim B.-C."/>
        </authorList>
    </citation>
    <scope>NUCLEOTIDE SEQUENCE [LARGE SCALE GENOMIC DNA]</scope>
    <source>
        <strain evidence="3 4">GH2-4</strain>
    </source>
</reference>
<keyword evidence="4" id="KW-1185">Reference proteome</keyword>
<dbReference type="Proteomes" id="UP000095209">
    <property type="component" value="Unassembled WGS sequence"/>
</dbReference>
<dbReference type="InterPro" id="IPR003356">
    <property type="entry name" value="DNA_methylase_A-5"/>
</dbReference>
<name>A0A1E5LCL5_9BACI</name>
<organism evidence="3 4">
    <name type="scientific">Bacillus solimangrovi</name>
    <dbReference type="NCBI Taxonomy" id="1305675"/>
    <lineage>
        <taxon>Bacteria</taxon>
        <taxon>Bacillati</taxon>
        <taxon>Bacillota</taxon>
        <taxon>Bacilli</taxon>
        <taxon>Bacillales</taxon>
        <taxon>Bacillaceae</taxon>
        <taxon>Bacillus</taxon>
    </lineage>
</organism>
<gene>
    <name evidence="3" type="ORF">BFG57_03530</name>
</gene>
<dbReference type="OrthoDB" id="9788159at2"/>
<dbReference type="PIRSF" id="PIRSF026567">
    <property type="entry name" value="Adenine_mtase_bact_prd"/>
    <property type="match status" value="1"/>
</dbReference>